<dbReference type="STRING" id="1218098.GCA_001598715_01353"/>
<proteinExistence type="predicted"/>
<accession>A0A377ZDB4</accession>
<organism evidence="1 2">
    <name type="scientific">Klebsiella pneumoniae subsp. ozaenae</name>
    <dbReference type="NCBI Taxonomy" id="574"/>
    <lineage>
        <taxon>Bacteria</taxon>
        <taxon>Pseudomonadati</taxon>
        <taxon>Pseudomonadota</taxon>
        <taxon>Gammaproteobacteria</taxon>
        <taxon>Enterobacterales</taxon>
        <taxon>Enterobacteriaceae</taxon>
        <taxon>Klebsiella/Raoultella group</taxon>
        <taxon>Klebsiella</taxon>
        <taxon>Klebsiella pneumoniae complex</taxon>
    </lineage>
</organism>
<dbReference type="Proteomes" id="UP000254487">
    <property type="component" value="Unassembled WGS sequence"/>
</dbReference>
<protein>
    <submittedName>
        <fullName evidence="1">Uncharacterized protein</fullName>
    </submittedName>
</protein>
<name>A0A377ZDB4_KLEPO</name>
<dbReference type="AlphaFoldDB" id="A0A377ZDB4"/>
<reference evidence="1 2" key="1">
    <citation type="submission" date="2018-06" db="EMBL/GenBank/DDBJ databases">
        <authorList>
            <consortium name="Pathogen Informatics"/>
            <person name="Doyle S."/>
        </authorList>
    </citation>
    <scope>NUCLEOTIDE SEQUENCE [LARGE SCALE GENOMIC DNA]</scope>
    <source>
        <strain evidence="1 2">NCTC10313</strain>
    </source>
</reference>
<gene>
    <name evidence="1" type="ORF">NCTC10313_02533</name>
</gene>
<evidence type="ECO:0000313" key="1">
    <source>
        <dbReference type="EMBL" id="STU66206.1"/>
    </source>
</evidence>
<dbReference type="EMBL" id="UGLW01000003">
    <property type="protein sequence ID" value="STU66206.1"/>
    <property type="molecule type" value="Genomic_DNA"/>
</dbReference>
<sequence>MNINIPALINFDPAGIKKSTCMYIQTCPVLCYMTLYHSLNIQLNY</sequence>
<evidence type="ECO:0000313" key="2">
    <source>
        <dbReference type="Proteomes" id="UP000254487"/>
    </source>
</evidence>